<dbReference type="AlphaFoldDB" id="A0AAD1VY18"/>
<protein>
    <recommendedName>
        <fullName evidence="3">F-box/LRR-repeat protein 13</fullName>
    </recommendedName>
</protein>
<name>A0AAD1VY18_PELCU</name>
<dbReference type="SMART" id="SM00367">
    <property type="entry name" value="LRR_CC"/>
    <property type="match status" value="3"/>
</dbReference>
<organism evidence="1 2">
    <name type="scientific">Pelobates cultripes</name>
    <name type="common">Western spadefoot toad</name>
    <dbReference type="NCBI Taxonomy" id="61616"/>
    <lineage>
        <taxon>Eukaryota</taxon>
        <taxon>Metazoa</taxon>
        <taxon>Chordata</taxon>
        <taxon>Craniata</taxon>
        <taxon>Vertebrata</taxon>
        <taxon>Euteleostomi</taxon>
        <taxon>Amphibia</taxon>
        <taxon>Batrachia</taxon>
        <taxon>Anura</taxon>
        <taxon>Pelobatoidea</taxon>
        <taxon>Pelobatidae</taxon>
        <taxon>Pelobates</taxon>
    </lineage>
</organism>
<reference evidence="1" key="1">
    <citation type="submission" date="2022-03" db="EMBL/GenBank/DDBJ databases">
        <authorList>
            <person name="Alioto T."/>
            <person name="Alioto T."/>
            <person name="Gomez Garrido J."/>
        </authorList>
    </citation>
    <scope>NUCLEOTIDE SEQUENCE</scope>
</reference>
<sequence length="302" mass="34777">MRIIFYLLYRVCKRWKRLVMDKTLWRYVDLTPYKLNSKILWHLVRHCIGTNLQTLKVKGLLNSVSKQEFLTPAVLQVIEKRYSSLEKLHLEETNLRSLSYECFPSSLKTLELFQCEIPLTWFRTSQSKNKSLPNLENLNLRNVSSFSDHLFQTICKLSSLKTLCLSGTYRVTDIGIQNAVPYLKGLQHLKLHDCNITNITLHLIGCHLKHLRSLALRNFGSLTDAGLSCLSDVKTLEKLWLNCCFRLSSNCIISVCGNLPFLSYLNLNGILFEGQGLEEIRKSLPNCRITNSVSDVDTMFKL</sequence>
<evidence type="ECO:0008006" key="3">
    <source>
        <dbReference type="Google" id="ProtNLM"/>
    </source>
</evidence>
<dbReference type="EMBL" id="OW240914">
    <property type="protein sequence ID" value="CAH2273642.1"/>
    <property type="molecule type" value="Genomic_DNA"/>
</dbReference>
<dbReference type="InterPro" id="IPR006553">
    <property type="entry name" value="Leu-rich_rpt_Cys-con_subtyp"/>
</dbReference>
<gene>
    <name evidence="1" type="ORF">PECUL_23A052783</name>
</gene>
<proteinExistence type="predicted"/>
<dbReference type="PANTHER" id="PTHR13318">
    <property type="entry name" value="PARTNER OF PAIRED, ISOFORM B-RELATED"/>
    <property type="match status" value="1"/>
</dbReference>
<dbReference type="PANTHER" id="PTHR13318:SF95">
    <property type="entry name" value="F-BOX PROTEIN YLR352W"/>
    <property type="match status" value="1"/>
</dbReference>
<dbReference type="Proteomes" id="UP001295444">
    <property type="component" value="Chromosome 03"/>
</dbReference>
<dbReference type="GO" id="GO:0031146">
    <property type="term" value="P:SCF-dependent proteasomal ubiquitin-dependent protein catabolic process"/>
    <property type="evidence" value="ECO:0007669"/>
    <property type="project" value="TreeGrafter"/>
</dbReference>
<accession>A0AAD1VY18</accession>
<dbReference type="SUPFAM" id="SSF52047">
    <property type="entry name" value="RNI-like"/>
    <property type="match status" value="1"/>
</dbReference>
<evidence type="ECO:0000313" key="1">
    <source>
        <dbReference type="EMBL" id="CAH2273642.1"/>
    </source>
</evidence>
<evidence type="ECO:0000313" key="2">
    <source>
        <dbReference type="Proteomes" id="UP001295444"/>
    </source>
</evidence>
<keyword evidence="2" id="KW-1185">Reference proteome</keyword>
<dbReference type="GO" id="GO:0019005">
    <property type="term" value="C:SCF ubiquitin ligase complex"/>
    <property type="evidence" value="ECO:0007669"/>
    <property type="project" value="TreeGrafter"/>
</dbReference>
<dbReference type="InterPro" id="IPR032675">
    <property type="entry name" value="LRR_dom_sf"/>
</dbReference>
<dbReference type="Gene3D" id="3.80.10.10">
    <property type="entry name" value="Ribonuclease Inhibitor"/>
    <property type="match status" value="1"/>
</dbReference>